<dbReference type="AlphaFoldDB" id="A0A8D8TG91"/>
<accession>A0A8D8TG91</accession>
<name>A0A8D8TG91_9HEMI</name>
<proteinExistence type="predicted"/>
<reference evidence="1" key="1">
    <citation type="submission" date="2021-05" db="EMBL/GenBank/DDBJ databases">
        <authorList>
            <person name="Alioto T."/>
            <person name="Alioto T."/>
            <person name="Gomez Garrido J."/>
        </authorList>
    </citation>
    <scope>NUCLEOTIDE SEQUENCE</scope>
</reference>
<sequence length="129" mass="14493">MGLKPPTSRLRVPHLTSKQPRLVCLIVMKLIIVKAHQTQLNTKLHLFSHSHQSHRAHQTPNSISSPTLIVSIKHQTPSLLPLSSCPSNSSYSPFVWPATSFVLLCSRCDPNRTSPIPTHNNHLLRQPYL</sequence>
<protein>
    <submittedName>
        <fullName evidence="1">Uncharacterized protein</fullName>
    </submittedName>
</protein>
<evidence type="ECO:0000313" key="1">
    <source>
        <dbReference type="EMBL" id="CAG6684806.1"/>
    </source>
</evidence>
<organism evidence="1">
    <name type="scientific">Cacopsylla melanoneura</name>
    <dbReference type="NCBI Taxonomy" id="428564"/>
    <lineage>
        <taxon>Eukaryota</taxon>
        <taxon>Metazoa</taxon>
        <taxon>Ecdysozoa</taxon>
        <taxon>Arthropoda</taxon>
        <taxon>Hexapoda</taxon>
        <taxon>Insecta</taxon>
        <taxon>Pterygota</taxon>
        <taxon>Neoptera</taxon>
        <taxon>Paraneoptera</taxon>
        <taxon>Hemiptera</taxon>
        <taxon>Sternorrhyncha</taxon>
        <taxon>Psylloidea</taxon>
        <taxon>Psyllidae</taxon>
        <taxon>Psyllinae</taxon>
        <taxon>Cacopsylla</taxon>
    </lineage>
</organism>
<dbReference type="EMBL" id="HBUF01269314">
    <property type="protein sequence ID" value="CAG6684806.1"/>
    <property type="molecule type" value="Transcribed_RNA"/>
</dbReference>